<name>A0A9D5WXT9_9BACT</name>
<evidence type="ECO:0000313" key="1">
    <source>
        <dbReference type="EMBL" id="MBF1447571.1"/>
    </source>
</evidence>
<dbReference type="Proteomes" id="UP000787419">
    <property type="component" value="Unassembled WGS sequence"/>
</dbReference>
<organism evidence="1 2">
    <name type="scientific">Prevotella nigrescens</name>
    <dbReference type="NCBI Taxonomy" id="28133"/>
    <lineage>
        <taxon>Bacteria</taxon>
        <taxon>Pseudomonadati</taxon>
        <taxon>Bacteroidota</taxon>
        <taxon>Bacteroidia</taxon>
        <taxon>Bacteroidales</taxon>
        <taxon>Prevotellaceae</taxon>
        <taxon>Prevotella</taxon>
    </lineage>
</organism>
<dbReference type="EMBL" id="JABZTM010000117">
    <property type="protein sequence ID" value="MBF1447571.1"/>
    <property type="molecule type" value="Genomic_DNA"/>
</dbReference>
<evidence type="ECO:0000313" key="2">
    <source>
        <dbReference type="Proteomes" id="UP000787419"/>
    </source>
</evidence>
<feature type="non-terminal residue" evidence="1">
    <location>
        <position position="68"/>
    </location>
</feature>
<reference evidence="1" key="1">
    <citation type="submission" date="2020-04" db="EMBL/GenBank/DDBJ databases">
        <title>Deep metagenomics examines the oral microbiome during advanced dental caries in children, revealing novel taxa and co-occurrences with host molecules.</title>
        <authorList>
            <person name="Baker J.L."/>
            <person name="Morton J.T."/>
            <person name="Dinis M."/>
            <person name="Alvarez R."/>
            <person name="Tran N.C."/>
            <person name="Knight R."/>
            <person name="Edlund A."/>
        </authorList>
    </citation>
    <scope>NUCLEOTIDE SEQUENCE</scope>
    <source>
        <strain evidence="1">JCVI_32_bin.50</strain>
    </source>
</reference>
<comment type="caution">
    <text evidence="1">The sequence shown here is derived from an EMBL/GenBank/DDBJ whole genome shotgun (WGS) entry which is preliminary data.</text>
</comment>
<dbReference type="AlphaFoldDB" id="A0A9D5WXT9"/>
<proteinExistence type="predicted"/>
<gene>
    <name evidence="1" type="ORF">HXN55_09355</name>
</gene>
<protein>
    <submittedName>
        <fullName evidence="1">Mobilization protein</fullName>
    </submittedName>
</protein>
<sequence length="68" mass="7610">MRLHNCSLVQAIELFNGKQNILPIFSIANSKTISPSQSRIEVIGSTNLCHSNLIEYFTHRGINLNIAK</sequence>
<accession>A0A9D5WXT9</accession>